<dbReference type="Proteomes" id="UP000298595">
    <property type="component" value="Plasmid p5"/>
</dbReference>
<keyword evidence="2" id="KW-0614">Plasmid</keyword>
<dbReference type="RefSeq" id="WP_137118969.1">
    <property type="nucleotide sequence ID" value="NZ_CP032326.1"/>
</dbReference>
<keyword evidence="1" id="KW-1133">Transmembrane helix</keyword>
<name>A0A4D8Q1N0_9PROT</name>
<feature type="transmembrane region" description="Helical" evidence="1">
    <location>
        <begin position="25"/>
        <end position="47"/>
    </location>
</feature>
<dbReference type="KEGG" id="aare:D3093_34060"/>
<protein>
    <submittedName>
        <fullName evidence="2">Uncharacterized protein</fullName>
    </submittedName>
</protein>
<dbReference type="EMBL" id="CP032326">
    <property type="protein sequence ID" value="QCO00262.1"/>
    <property type="molecule type" value="Genomic_DNA"/>
</dbReference>
<accession>A0A4D8Q1N0</accession>
<evidence type="ECO:0000313" key="2">
    <source>
        <dbReference type="EMBL" id="QCO00262.1"/>
    </source>
</evidence>
<geneLocation type="plasmid" evidence="2 3">
    <name>p5</name>
</geneLocation>
<sequence>MDATTIPRPFDPADGFLRLTRMAQWIFDVVSITLAVLLVLTIIVIAVDRGMLRVPFIERWIIRPVRRIRDPRPSPPDEGSQT</sequence>
<dbReference type="AlphaFoldDB" id="A0A4D8Q1N0"/>
<evidence type="ECO:0000256" key="1">
    <source>
        <dbReference type="SAM" id="Phobius"/>
    </source>
</evidence>
<gene>
    <name evidence="2" type="ORF">D3093_34060</name>
</gene>
<evidence type="ECO:0000313" key="3">
    <source>
        <dbReference type="Proteomes" id="UP000298595"/>
    </source>
</evidence>
<proteinExistence type="predicted"/>
<keyword evidence="1" id="KW-0812">Transmembrane</keyword>
<organism evidence="2 3">
    <name type="scientific">Azospirillum argentinense</name>
    <dbReference type="NCBI Taxonomy" id="2970906"/>
    <lineage>
        <taxon>Bacteria</taxon>
        <taxon>Pseudomonadati</taxon>
        <taxon>Pseudomonadota</taxon>
        <taxon>Alphaproteobacteria</taxon>
        <taxon>Rhodospirillales</taxon>
        <taxon>Azospirillaceae</taxon>
        <taxon>Azospirillum</taxon>
    </lineage>
</organism>
<keyword evidence="1" id="KW-0472">Membrane</keyword>
<reference evidence="2 3" key="1">
    <citation type="submission" date="2018-09" db="EMBL/GenBank/DDBJ databases">
        <title>Whole genome based analysis of evolution and adaptive divergence in Indian and Brazilian strains of Azospirillum brasilense.</title>
        <authorList>
            <person name="Singh C."/>
            <person name="Tripathi A.K."/>
        </authorList>
    </citation>
    <scope>NUCLEOTIDE SEQUENCE [LARGE SCALE GENOMIC DNA]</scope>
    <source>
        <strain evidence="2 3">MTCC4035</strain>
        <plasmid evidence="2 3">p5</plasmid>
    </source>
</reference>